<evidence type="ECO:0000259" key="4">
    <source>
        <dbReference type="PROSITE" id="PS50886"/>
    </source>
</evidence>
<reference evidence="12" key="1">
    <citation type="submission" date="2021-02" db="EMBL/GenBank/DDBJ databases">
        <authorList>
            <person name="Nowell W R."/>
        </authorList>
    </citation>
    <scope>NUCLEOTIDE SEQUENCE</scope>
</reference>
<dbReference type="AlphaFoldDB" id="A0A820V967"/>
<dbReference type="EMBL" id="CAJNYV010005617">
    <property type="protein sequence ID" value="CAF3766065.1"/>
    <property type="molecule type" value="Genomic_DNA"/>
</dbReference>
<dbReference type="InterPro" id="IPR002547">
    <property type="entry name" value="tRNA-bd_dom"/>
</dbReference>
<dbReference type="PROSITE" id="PS50886">
    <property type="entry name" value="TRBD"/>
    <property type="match status" value="1"/>
</dbReference>
<dbReference type="OrthoDB" id="10019986at2759"/>
<dbReference type="EMBL" id="CAJNYU010003187">
    <property type="protein sequence ID" value="CAF3645045.1"/>
    <property type="molecule type" value="Genomic_DNA"/>
</dbReference>
<dbReference type="Proteomes" id="UP000663825">
    <property type="component" value="Unassembled WGS sequence"/>
</dbReference>
<dbReference type="Proteomes" id="UP000663862">
    <property type="component" value="Unassembled WGS sequence"/>
</dbReference>
<evidence type="ECO:0000313" key="14">
    <source>
        <dbReference type="EMBL" id="CAF4848784.1"/>
    </source>
</evidence>
<keyword evidence="1 3" id="KW-0820">tRNA-binding</keyword>
<evidence type="ECO:0000313" key="10">
    <source>
        <dbReference type="EMBL" id="CAF4296737.1"/>
    </source>
</evidence>
<organism evidence="12 15">
    <name type="scientific">Rotaria socialis</name>
    <dbReference type="NCBI Taxonomy" id="392032"/>
    <lineage>
        <taxon>Eukaryota</taxon>
        <taxon>Metazoa</taxon>
        <taxon>Spiralia</taxon>
        <taxon>Gnathifera</taxon>
        <taxon>Rotifera</taxon>
        <taxon>Eurotatoria</taxon>
        <taxon>Bdelloidea</taxon>
        <taxon>Philodinida</taxon>
        <taxon>Philodinidae</taxon>
        <taxon>Rotaria</taxon>
    </lineage>
</organism>
<dbReference type="EMBL" id="CAJNYT010004846">
    <property type="protein sequence ID" value="CAF3696665.1"/>
    <property type="molecule type" value="Genomic_DNA"/>
</dbReference>
<dbReference type="SUPFAM" id="SSF50249">
    <property type="entry name" value="Nucleic acid-binding proteins"/>
    <property type="match status" value="1"/>
</dbReference>
<dbReference type="InterPro" id="IPR012340">
    <property type="entry name" value="NA-bd_OB-fold"/>
</dbReference>
<dbReference type="EMBL" id="CAJOBP010006665">
    <property type="protein sequence ID" value="CAF4498005.1"/>
    <property type="molecule type" value="Genomic_DNA"/>
</dbReference>
<keyword evidence="2 3" id="KW-0694">RNA-binding</keyword>
<dbReference type="EMBL" id="CAJOBR010006666">
    <property type="protein sequence ID" value="CAF4848784.1"/>
    <property type="molecule type" value="Genomic_DNA"/>
</dbReference>
<dbReference type="Proteomes" id="UP000663872">
    <property type="component" value="Unassembled WGS sequence"/>
</dbReference>
<dbReference type="Proteomes" id="UP000663873">
    <property type="component" value="Unassembled WGS sequence"/>
</dbReference>
<keyword evidence="15" id="KW-1185">Reference proteome</keyword>
<dbReference type="Proteomes" id="UP000663838">
    <property type="component" value="Unassembled WGS sequence"/>
</dbReference>
<name>A0A820V967_9BILA</name>
<protein>
    <recommendedName>
        <fullName evidence="4">tRNA-binding domain-containing protein</fullName>
    </recommendedName>
</protein>
<dbReference type="Proteomes" id="UP000663848">
    <property type="component" value="Unassembled WGS sequence"/>
</dbReference>
<evidence type="ECO:0000313" key="5">
    <source>
        <dbReference type="EMBL" id="CAF3257699.1"/>
    </source>
</evidence>
<dbReference type="EMBL" id="CAJOBS010001933">
    <property type="protein sequence ID" value="CAF4775971.1"/>
    <property type="molecule type" value="Genomic_DNA"/>
</dbReference>
<comment type="caution">
    <text evidence="12">The sequence shown here is derived from an EMBL/GenBank/DDBJ whole genome shotgun (WGS) entry which is preliminary data.</text>
</comment>
<dbReference type="EMBL" id="CAJNYD010000423">
    <property type="protein sequence ID" value="CAF3257699.1"/>
    <property type="molecule type" value="Genomic_DNA"/>
</dbReference>
<dbReference type="GO" id="GO:0000049">
    <property type="term" value="F:tRNA binding"/>
    <property type="evidence" value="ECO:0007669"/>
    <property type="project" value="UniProtKB-UniRule"/>
</dbReference>
<evidence type="ECO:0000313" key="7">
    <source>
        <dbReference type="EMBL" id="CAF3645045.1"/>
    </source>
</evidence>
<gene>
    <name evidence="7" type="ORF">FME351_LOCUS24178</name>
    <name evidence="8" type="ORF">GRG538_LOCUS28052</name>
    <name evidence="11" type="ORF">HFQ381_LOCUS26933</name>
    <name evidence="9" type="ORF">KIK155_LOCUS30547</name>
    <name evidence="5" type="ORF">LUA448_LOCUS5207</name>
    <name evidence="14" type="ORF">QYT958_LOCUS27012</name>
    <name evidence="6" type="ORF">TIS948_LOCUS20592</name>
    <name evidence="13" type="ORF">TOA249_LOCUS21866</name>
    <name evidence="10" type="ORF">TSG867_LOCUS5979</name>
    <name evidence="12" type="ORF">UJA718_LOCUS26114</name>
</gene>
<evidence type="ECO:0000256" key="1">
    <source>
        <dbReference type="ARBA" id="ARBA00022555"/>
    </source>
</evidence>
<evidence type="ECO:0000313" key="9">
    <source>
        <dbReference type="EMBL" id="CAF3766065.1"/>
    </source>
</evidence>
<evidence type="ECO:0000313" key="12">
    <source>
        <dbReference type="EMBL" id="CAF4498005.1"/>
    </source>
</evidence>
<evidence type="ECO:0000313" key="11">
    <source>
        <dbReference type="EMBL" id="CAF4489768.1"/>
    </source>
</evidence>
<evidence type="ECO:0000313" key="8">
    <source>
        <dbReference type="EMBL" id="CAF3696665.1"/>
    </source>
</evidence>
<feature type="domain" description="TRNA-binding" evidence="4">
    <location>
        <begin position="3"/>
        <end position="109"/>
    </location>
</feature>
<dbReference type="EMBL" id="CAJOBO010003350">
    <property type="protein sequence ID" value="CAF4489768.1"/>
    <property type="molecule type" value="Genomic_DNA"/>
</dbReference>
<evidence type="ECO:0000256" key="3">
    <source>
        <dbReference type="PROSITE-ProRule" id="PRU00209"/>
    </source>
</evidence>
<accession>A0A820V967</accession>
<evidence type="ECO:0000313" key="15">
    <source>
        <dbReference type="Proteomes" id="UP000663873"/>
    </source>
</evidence>
<evidence type="ECO:0000313" key="6">
    <source>
        <dbReference type="EMBL" id="CAF3324960.1"/>
    </source>
</evidence>
<evidence type="ECO:0000313" key="13">
    <source>
        <dbReference type="EMBL" id="CAF4775971.1"/>
    </source>
</evidence>
<dbReference type="EMBL" id="CAJOBQ010000217">
    <property type="protein sequence ID" value="CAF4296737.1"/>
    <property type="molecule type" value="Genomic_DNA"/>
</dbReference>
<dbReference type="Proteomes" id="UP000663833">
    <property type="component" value="Unassembled WGS sequence"/>
</dbReference>
<dbReference type="EMBL" id="CAJNXB010003574">
    <property type="protein sequence ID" value="CAF3324960.1"/>
    <property type="molecule type" value="Genomic_DNA"/>
</dbReference>
<dbReference type="Proteomes" id="UP000663865">
    <property type="component" value="Unassembled WGS sequence"/>
</dbReference>
<proteinExistence type="predicted"/>
<dbReference type="Proteomes" id="UP000663869">
    <property type="component" value="Unassembled WGS sequence"/>
</dbReference>
<dbReference type="Proteomes" id="UP000663851">
    <property type="component" value="Unassembled WGS sequence"/>
</dbReference>
<dbReference type="Gene3D" id="2.40.50.140">
    <property type="entry name" value="Nucleic acid-binding proteins"/>
    <property type="match status" value="1"/>
</dbReference>
<dbReference type="Pfam" id="PF01588">
    <property type="entry name" value="tRNA_bind"/>
    <property type="match status" value="1"/>
</dbReference>
<sequence>MELLKKIDFRIGTIVSVKPNIKAKNPSFIVDIDFGGTIGKKTTSAQLPATYTEHELLQSKQVVCIVNFPMKKIAGLKSEVLIVGFPNEKSKVFLLNIRNVKVLNGKQILYLSSTMGTSSMTTTTTTIDQHMESTNESNMASATSNFNGNILPEITYEQFEAANIIVGTIKHIQQEQNSHEATLTVDFGETIGDKSFVVQNLSSDVVYGPSTQLPVAINEQTNEIIPLAITQDDDHHSIVLLGVDRQVPNGGKLY</sequence>
<evidence type="ECO:0000256" key="2">
    <source>
        <dbReference type="ARBA" id="ARBA00022884"/>
    </source>
</evidence>